<reference evidence="1 2" key="1">
    <citation type="submission" date="2024-10" db="EMBL/GenBank/DDBJ databases">
        <title>The Natural Products Discovery Center: Release of the First 8490 Sequenced Strains for Exploring Actinobacteria Biosynthetic Diversity.</title>
        <authorList>
            <person name="Kalkreuter E."/>
            <person name="Kautsar S.A."/>
            <person name="Yang D."/>
            <person name="Bader C.D."/>
            <person name="Teijaro C.N."/>
            <person name="Fluegel L."/>
            <person name="Davis C.M."/>
            <person name="Simpson J.R."/>
            <person name="Lauterbach L."/>
            <person name="Steele A.D."/>
            <person name="Gui C."/>
            <person name="Meng S."/>
            <person name="Li G."/>
            <person name="Viehrig K."/>
            <person name="Ye F."/>
            <person name="Su P."/>
            <person name="Kiefer A.F."/>
            <person name="Nichols A."/>
            <person name="Cepeda A.J."/>
            <person name="Yan W."/>
            <person name="Fan B."/>
            <person name="Jiang Y."/>
            <person name="Adhikari A."/>
            <person name="Zheng C.-J."/>
            <person name="Schuster L."/>
            <person name="Cowan T.M."/>
            <person name="Smanski M.J."/>
            <person name="Chevrette M.G."/>
            <person name="De Carvalho L.P.S."/>
            <person name="Shen B."/>
        </authorList>
    </citation>
    <scope>NUCLEOTIDE SEQUENCE [LARGE SCALE GENOMIC DNA]</scope>
    <source>
        <strain evidence="1 2">NPDC012605</strain>
    </source>
</reference>
<organism evidence="1 2">
    <name type="scientific">Streptomyces flavochromogenes</name>
    <dbReference type="NCBI Taxonomy" id="68199"/>
    <lineage>
        <taxon>Bacteria</taxon>
        <taxon>Bacillati</taxon>
        <taxon>Actinomycetota</taxon>
        <taxon>Actinomycetes</taxon>
        <taxon>Kitasatosporales</taxon>
        <taxon>Streptomycetaceae</taxon>
        <taxon>Streptomyces</taxon>
    </lineage>
</organism>
<name>A0ABW6XR11_9ACTN</name>
<sequence>MGFSGSFIVARAGRPLTELAAVRTADCTPLWSARDVAGWQVLQACPITDPDPSLIAETHASALVAHVVDSDFATVQAESPDGLSWQCALSPEMARDYGLPGEWIGDAAEVGERAESWARGAGLRPDIVALRAALAAECDPLAEDLVFALLHALGFRFHDGTDLQPPAV</sequence>
<accession>A0ABW6XR11</accession>
<dbReference type="EMBL" id="JBIBDZ010000004">
    <property type="protein sequence ID" value="MFF5919834.1"/>
    <property type="molecule type" value="Genomic_DNA"/>
</dbReference>
<keyword evidence="2" id="KW-1185">Reference proteome</keyword>
<dbReference type="RefSeq" id="WP_388307589.1">
    <property type="nucleotide sequence ID" value="NZ_JBIBDZ010000004.1"/>
</dbReference>
<protein>
    <submittedName>
        <fullName evidence="1">Uncharacterized protein</fullName>
    </submittedName>
</protein>
<proteinExistence type="predicted"/>
<evidence type="ECO:0000313" key="2">
    <source>
        <dbReference type="Proteomes" id="UP001602370"/>
    </source>
</evidence>
<evidence type="ECO:0000313" key="1">
    <source>
        <dbReference type="EMBL" id="MFF5919834.1"/>
    </source>
</evidence>
<gene>
    <name evidence="1" type="ORF">ACFY8C_16045</name>
</gene>
<dbReference type="Proteomes" id="UP001602370">
    <property type="component" value="Unassembled WGS sequence"/>
</dbReference>
<comment type="caution">
    <text evidence="1">The sequence shown here is derived from an EMBL/GenBank/DDBJ whole genome shotgun (WGS) entry which is preliminary data.</text>
</comment>